<keyword evidence="3" id="KW-1185">Reference proteome</keyword>
<proteinExistence type="predicted"/>
<accession>A0A9W8RLL3</accession>
<evidence type="ECO:0000256" key="1">
    <source>
        <dbReference type="SAM" id="MobiDB-lite"/>
    </source>
</evidence>
<dbReference type="EMBL" id="JAOQAZ010000037">
    <property type="protein sequence ID" value="KAJ4248071.1"/>
    <property type="molecule type" value="Genomic_DNA"/>
</dbReference>
<name>A0A9W8RLL3_9HYPO</name>
<evidence type="ECO:0000313" key="2">
    <source>
        <dbReference type="EMBL" id="KAJ4248071.1"/>
    </source>
</evidence>
<feature type="compositionally biased region" description="Polar residues" evidence="1">
    <location>
        <begin position="47"/>
        <end position="59"/>
    </location>
</feature>
<dbReference type="AlphaFoldDB" id="A0A9W8RLL3"/>
<feature type="region of interest" description="Disordered" evidence="1">
    <location>
        <begin position="46"/>
        <end position="74"/>
    </location>
</feature>
<reference evidence="2" key="1">
    <citation type="submission" date="2022-09" db="EMBL/GenBank/DDBJ databases">
        <title>Fusarium specimens isolated from Avocado Roots.</title>
        <authorList>
            <person name="Stajich J."/>
            <person name="Roper C."/>
            <person name="Heimlech-Rivalta G."/>
        </authorList>
    </citation>
    <scope>NUCLEOTIDE SEQUENCE</scope>
    <source>
        <strain evidence="2">CF00136</strain>
    </source>
</reference>
<organism evidence="2 3">
    <name type="scientific">Fusarium torreyae</name>
    <dbReference type="NCBI Taxonomy" id="1237075"/>
    <lineage>
        <taxon>Eukaryota</taxon>
        <taxon>Fungi</taxon>
        <taxon>Dikarya</taxon>
        <taxon>Ascomycota</taxon>
        <taxon>Pezizomycotina</taxon>
        <taxon>Sordariomycetes</taxon>
        <taxon>Hypocreomycetidae</taxon>
        <taxon>Hypocreales</taxon>
        <taxon>Nectriaceae</taxon>
        <taxon>Fusarium</taxon>
    </lineage>
</organism>
<gene>
    <name evidence="2" type="ORF">NW762_012841</name>
</gene>
<protein>
    <submittedName>
        <fullName evidence="2">Uncharacterized protein</fullName>
    </submittedName>
</protein>
<sequence>MDLCEILNHESVLPSSKDKPLPIPNDFSVVPLHAQNERLVFEPASAQVPNSARRNSNPTPDVMDVQGVPDSGDLHLHISSEKRAFEPVGPQVVDTVDIAQTSEASGSSSNLKVS</sequence>
<dbReference type="Proteomes" id="UP001152049">
    <property type="component" value="Unassembled WGS sequence"/>
</dbReference>
<comment type="caution">
    <text evidence="2">The sequence shown here is derived from an EMBL/GenBank/DDBJ whole genome shotgun (WGS) entry which is preliminary data.</text>
</comment>
<evidence type="ECO:0000313" key="3">
    <source>
        <dbReference type="Proteomes" id="UP001152049"/>
    </source>
</evidence>